<dbReference type="GO" id="GO:0006000">
    <property type="term" value="P:fructose metabolic process"/>
    <property type="evidence" value="ECO:0007669"/>
    <property type="project" value="InterPro"/>
</dbReference>
<dbReference type="PANTHER" id="PTHR42774">
    <property type="entry name" value="PHOSPHOTRANSFERASE SYSTEM TRANSPORT PROTEIN"/>
    <property type="match status" value="1"/>
</dbReference>
<dbReference type="PROSITE" id="PS00584">
    <property type="entry name" value="PFKB_KINASES_2"/>
    <property type="match status" value="1"/>
</dbReference>
<evidence type="ECO:0000313" key="6">
    <source>
        <dbReference type="RefSeq" id="XP_024876375.1"/>
    </source>
</evidence>
<protein>
    <submittedName>
        <fullName evidence="6">Ketohexokinase-like</fullName>
    </submittedName>
</protein>
<dbReference type="PANTHER" id="PTHR42774:SF3">
    <property type="entry name" value="KETOHEXOKINASE"/>
    <property type="match status" value="1"/>
</dbReference>
<dbReference type="InterPro" id="IPR029056">
    <property type="entry name" value="Ribokinase-like"/>
</dbReference>
<evidence type="ECO:0000256" key="2">
    <source>
        <dbReference type="ARBA" id="ARBA00022777"/>
    </source>
</evidence>
<dbReference type="OrthoDB" id="204058at2759"/>
<keyword evidence="1" id="KW-0808">Transferase</keyword>
<dbReference type="AlphaFoldDB" id="A0A6J1Q650"/>
<sequence>MTSNFDKVISGTSATEARTLKILCVGRICLDIIQTCVQYPSEDSTQRSTDYRWQRGGNASNTCTVLSLIGQPCELLACLSADANVSFMQNDLRKYKIDYSHCPMIKGSGCPVATIILNSSNGSRTIVYHNQGLPDLTLEIFEQLNLEEYSWIHFEGRNTDVVLLVIQYIQSYNKSLNSTSDRMPITISAEFENPSLELMDLLPYVDVAFVSKDFVKNLGFNNMSEVIHNIDQDIKNAIICAWAEEGAIARAPCGTIVQSPAFPPEKVIDTLGAGDTFNAAVIYYLNKSKIEFMRKYKEEAASTSDTNQTEDNVSDNGTAVKRDIEENLDPESLGYDRLKFITETVLQKAIKIGCRIAGAKVGLRGYDNLDVISSDIL</sequence>
<keyword evidence="2" id="KW-0418">Kinase</keyword>
<organism evidence="5 6">
    <name type="scientific">Temnothorax curvispinosus</name>
    <dbReference type="NCBI Taxonomy" id="300111"/>
    <lineage>
        <taxon>Eukaryota</taxon>
        <taxon>Metazoa</taxon>
        <taxon>Ecdysozoa</taxon>
        <taxon>Arthropoda</taxon>
        <taxon>Hexapoda</taxon>
        <taxon>Insecta</taxon>
        <taxon>Pterygota</taxon>
        <taxon>Neoptera</taxon>
        <taxon>Endopterygota</taxon>
        <taxon>Hymenoptera</taxon>
        <taxon>Apocrita</taxon>
        <taxon>Aculeata</taxon>
        <taxon>Formicoidea</taxon>
        <taxon>Formicidae</taxon>
        <taxon>Myrmicinae</taxon>
        <taxon>Temnothorax</taxon>
    </lineage>
</organism>
<name>A0A6J1Q650_9HYME</name>
<dbReference type="GO" id="GO:0004454">
    <property type="term" value="F:ketohexokinase activity"/>
    <property type="evidence" value="ECO:0007669"/>
    <property type="project" value="InterPro"/>
</dbReference>
<dbReference type="InterPro" id="IPR034093">
    <property type="entry name" value="KHK"/>
</dbReference>
<gene>
    <name evidence="6" type="primary">LOC112457496</name>
</gene>
<dbReference type="Pfam" id="PF00294">
    <property type="entry name" value="PfkB"/>
    <property type="match status" value="1"/>
</dbReference>
<proteinExistence type="predicted"/>
<dbReference type="InterPro" id="IPR011611">
    <property type="entry name" value="PfkB_dom"/>
</dbReference>
<evidence type="ECO:0000259" key="4">
    <source>
        <dbReference type="Pfam" id="PF00294"/>
    </source>
</evidence>
<keyword evidence="5" id="KW-1185">Reference proteome</keyword>
<feature type="region of interest" description="Disordered" evidence="3">
    <location>
        <begin position="301"/>
        <end position="322"/>
    </location>
</feature>
<dbReference type="CDD" id="cd01939">
    <property type="entry name" value="Ketohexokinase"/>
    <property type="match status" value="1"/>
</dbReference>
<dbReference type="Proteomes" id="UP000504618">
    <property type="component" value="Unplaced"/>
</dbReference>
<dbReference type="InterPro" id="IPR002173">
    <property type="entry name" value="Carboh/pur_kinase_PfkB_CS"/>
</dbReference>
<dbReference type="GeneID" id="112457496"/>
<evidence type="ECO:0000256" key="1">
    <source>
        <dbReference type="ARBA" id="ARBA00022679"/>
    </source>
</evidence>
<feature type="compositionally biased region" description="Polar residues" evidence="3">
    <location>
        <begin position="301"/>
        <end position="317"/>
    </location>
</feature>
<evidence type="ECO:0000313" key="5">
    <source>
        <dbReference type="Proteomes" id="UP000504618"/>
    </source>
</evidence>
<dbReference type="Gene3D" id="3.40.1190.20">
    <property type="match status" value="1"/>
</dbReference>
<reference evidence="6" key="1">
    <citation type="submission" date="2025-08" db="UniProtKB">
        <authorList>
            <consortium name="RefSeq"/>
        </authorList>
    </citation>
    <scope>IDENTIFICATION</scope>
    <source>
        <tissue evidence="6">Whole body</tissue>
    </source>
</reference>
<accession>A0A6J1Q650</accession>
<evidence type="ECO:0000256" key="3">
    <source>
        <dbReference type="SAM" id="MobiDB-lite"/>
    </source>
</evidence>
<dbReference type="RefSeq" id="XP_024876375.1">
    <property type="nucleotide sequence ID" value="XM_025020607.1"/>
</dbReference>
<feature type="domain" description="Carbohydrate kinase PfkB" evidence="4">
    <location>
        <begin position="21"/>
        <end position="287"/>
    </location>
</feature>
<dbReference type="SUPFAM" id="SSF53613">
    <property type="entry name" value="Ribokinase-like"/>
    <property type="match status" value="1"/>
</dbReference>
<dbReference type="InterPro" id="IPR052562">
    <property type="entry name" value="Ketohexokinase-related"/>
</dbReference>